<keyword evidence="2" id="KW-1185">Reference proteome</keyword>
<protein>
    <recommendedName>
        <fullName evidence="3">Protein LURP-one-related 8</fullName>
    </recommendedName>
</protein>
<dbReference type="PANTHER" id="PTHR31087:SF131">
    <property type="entry name" value="TRANSLATION INITIATION FACTOR 2B FAMILY PROTEIN, PUTATIVE, EXPRESSED-RELATED"/>
    <property type="match status" value="1"/>
</dbReference>
<dbReference type="EMBL" id="JACMSC010000006">
    <property type="protein sequence ID" value="KAG6519465.1"/>
    <property type="molecule type" value="Genomic_DNA"/>
</dbReference>
<sequence length="212" mass="23484">MAKVHPNTEENCVDSMEVDAGGRKDKSRVLTVWRKSLLFGCRGFTVFDEEGNLVFRVDNYGSGRAGEIVLMDAAGKPLLTIRRKKLSLGENWKVYNGEDAVDPLYSVKKKYASRLRAKAALARVADCRRRGGGGAAAGYEVEGSYYRRSCTVYDERRRAVAEVRRKEAARGVGFGDDVYCLVVEPAADACLAMAVVVVLDQMFRSRISLIKD</sequence>
<dbReference type="OrthoDB" id="748129at2759"/>
<proteinExistence type="predicted"/>
<reference evidence="1 2" key="1">
    <citation type="submission" date="2020-08" db="EMBL/GenBank/DDBJ databases">
        <title>Plant Genome Project.</title>
        <authorList>
            <person name="Zhang R.-G."/>
        </authorList>
    </citation>
    <scope>NUCLEOTIDE SEQUENCE [LARGE SCALE GENOMIC DNA]</scope>
    <source>
        <tissue evidence="1">Rhizome</tissue>
    </source>
</reference>
<dbReference type="Proteomes" id="UP000734854">
    <property type="component" value="Unassembled WGS sequence"/>
</dbReference>
<dbReference type="AlphaFoldDB" id="A0A8J5HAG7"/>
<evidence type="ECO:0000313" key="1">
    <source>
        <dbReference type="EMBL" id="KAG6519465.1"/>
    </source>
</evidence>
<dbReference type="InterPro" id="IPR007612">
    <property type="entry name" value="LOR"/>
</dbReference>
<name>A0A8J5HAG7_ZINOF</name>
<evidence type="ECO:0000313" key="2">
    <source>
        <dbReference type="Proteomes" id="UP000734854"/>
    </source>
</evidence>
<accession>A0A8J5HAG7</accession>
<dbReference type="Pfam" id="PF04525">
    <property type="entry name" value="LOR"/>
    <property type="match status" value="1"/>
</dbReference>
<gene>
    <name evidence="1" type="ORF">ZIOFF_022959</name>
</gene>
<organism evidence="1 2">
    <name type="scientific">Zingiber officinale</name>
    <name type="common">Ginger</name>
    <name type="synonym">Amomum zingiber</name>
    <dbReference type="NCBI Taxonomy" id="94328"/>
    <lineage>
        <taxon>Eukaryota</taxon>
        <taxon>Viridiplantae</taxon>
        <taxon>Streptophyta</taxon>
        <taxon>Embryophyta</taxon>
        <taxon>Tracheophyta</taxon>
        <taxon>Spermatophyta</taxon>
        <taxon>Magnoliopsida</taxon>
        <taxon>Liliopsida</taxon>
        <taxon>Zingiberales</taxon>
        <taxon>Zingiberaceae</taxon>
        <taxon>Zingiber</taxon>
    </lineage>
</organism>
<comment type="caution">
    <text evidence="1">The sequence shown here is derived from an EMBL/GenBank/DDBJ whole genome shotgun (WGS) entry which is preliminary data.</text>
</comment>
<dbReference type="PANTHER" id="PTHR31087">
    <property type="match status" value="1"/>
</dbReference>
<evidence type="ECO:0008006" key="3">
    <source>
        <dbReference type="Google" id="ProtNLM"/>
    </source>
</evidence>